<feature type="non-terminal residue" evidence="1">
    <location>
        <position position="12"/>
    </location>
</feature>
<protein>
    <submittedName>
        <fullName evidence="1">Uncharacterized protein</fullName>
    </submittedName>
</protein>
<evidence type="ECO:0000313" key="3">
    <source>
        <dbReference type="Proteomes" id="UP000681722"/>
    </source>
</evidence>
<dbReference type="EMBL" id="CAJOBC010040857">
    <property type="protein sequence ID" value="CAF4142899.1"/>
    <property type="molecule type" value="Genomic_DNA"/>
</dbReference>
<dbReference type="EMBL" id="CAJOBC010157510">
    <property type="protein sequence ID" value="CAF4689726.1"/>
    <property type="molecule type" value="Genomic_DNA"/>
</dbReference>
<comment type="caution">
    <text evidence="1">The sequence shown here is derived from an EMBL/GenBank/DDBJ whole genome shotgun (WGS) entry which is preliminary data.</text>
</comment>
<reference evidence="1" key="1">
    <citation type="submission" date="2021-02" db="EMBL/GenBank/DDBJ databases">
        <authorList>
            <person name="Nowell W R."/>
        </authorList>
    </citation>
    <scope>NUCLEOTIDE SEQUENCE</scope>
</reference>
<evidence type="ECO:0000313" key="1">
    <source>
        <dbReference type="EMBL" id="CAF4142899.1"/>
    </source>
</evidence>
<evidence type="ECO:0000313" key="2">
    <source>
        <dbReference type="EMBL" id="CAF4689726.1"/>
    </source>
</evidence>
<sequence length="12" mass="1396">MSTKSKRGRFVV</sequence>
<proteinExistence type="predicted"/>
<dbReference type="Proteomes" id="UP000681722">
    <property type="component" value="Unassembled WGS sequence"/>
</dbReference>
<accession>A0A8S2R2W3</accession>
<name>A0A8S2R2W3_9BILA</name>
<gene>
    <name evidence="1" type="ORF">SRO942_LOCUS29389</name>
    <name evidence="2" type="ORF">SRO942_LOCUS51225</name>
</gene>
<organism evidence="1 3">
    <name type="scientific">Didymodactylos carnosus</name>
    <dbReference type="NCBI Taxonomy" id="1234261"/>
    <lineage>
        <taxon>Eukaryota</taxon>
        <taxon>Metazoa</taxon>
        <taxon>Spiralia</taxon>
        <taxon>Gnathifera</taxon>
        <taxon>Rotifera</taxon>
        <taxon>Eurotatoria</taxon>
        <taxon>Bdelloidea</taxon>
        <taxon>Philodinida</taxon>
        <taxon>Philodinidae</taxon>
        <taxon>Didymodactylos</taxon>
    </lineage>
</organism>